<dbReference type="GO" id="GO:0005829">
    <property type="term" value="C:cytosol"/>
    <property type="evidence" value="ECO:0007669"/>
    <property type="project" value="UniProtKB-SubCell"/>
</dbReference>
<dbReference type="InterPro" id="IPR005201">
    <property type="entry name" value="TIM_ENGase"/>
</dbReference>
<gene>
    <name evidence="2" type="ORF">g.6882</name>
</gene>
<dbReference type="PANTHER" id="PTHR13246">
    <property type="entry name" value="ENDO BETA N-ACETYLGLUCOSAMINIDASE"/>
    <property type="match status" value="1"/>
</dbReference>
<dbReference type="InterPro" id="IPR032979">
    <property type="entry name" value="ENGase"/>
</dbReference>
<organism evidence="2">
    <name type="scientific">Graphocephala atropunctata</name>
    <dbReference type="NCBI Taxonomy" id="36148"/>
    <lineage>
        <taxon>Eukaryota</taxon>
        <taxon>Metazoa</taxon>
        <taxon>Ecdysozoa</taxon>
        <taxon>Arthropoda</taxon>
        <taxon>Hexapoda</taxon>
        <taxon>Insecta</taxon>
        <taxon>Pterygota</taxon>
        <taxon>Neoptera</taxon>
        <taxon>Paraneoptera</taxon>
        <taxon>Hemiptera</taxon>
        <taxon>Auchenorrhyncha</taxon>
        <taxon>Membracoidea</taxon>
        <taxon>Cicadellidae</taxon>
        <taxon>Cicadellinae</taxon>
        <taxon>Cicadellini</taxon>
        <taxon>Graphocephala</taxon>
    </lineage>
</organism>
<evidence type="ECO:0000259" key="1">
    <source>
        <dbReference type="Pfam" id="PF03644"/>
    </source>
</evidence>
<sequence length="573" mass="64536">MQEFDSSDICLPITDVNLVLSWKCDGKCWIHKHDVVPIKHRSTYKNVGSVLEIRSKNDVYSEYKVCSDLLPKTVFCHDFKGGYLEDRFCNGSPNIDTYRFFNWAAIDLFIYFSHKLVTIPPQGWLNAGHTHGVPVLGTLITEWHEGEAIWRGILTDIEKTNLFSQKLAEICAHYKFDGYLLNVENVIPKDFVPRLVQFVGLLKAHLDLYCARRTWLIWYDSVTTDGTLDWQNKLCPLNKPFFDACDGIFLNYVWKPADLQESLREAGARVHDVFVGVDVWGRNCYQDGGFNVDKALAVLRTLNMSVAIFAPGWTFETLPADEDFLTRETSFWRRLSSYHYVHGPAQLPFHSDFCQGISFNKTTGLPLYNLGTQQVQPTLLGCSTDLTVADSCISLYLQDGLERNGACLRVSAGHDAHAALFHRVFVCDFSGPTDTVSTLLITLAVKSLDSDPASKFRIYFVLEDRISIEGKKAVSMKKRPKAYRASKDFGSLLVNGSLIDFTAEKQTIQTKIKVFPDEMGAVSPSAWCHVKFLVELNPGAALTEILLLPDQKGSVLWGQLSIETSTVPVNQQL</sequence>
<protein>
    <recommendedName>
        <fullName evidence="1">Cytosolic endo-beta-N-acetylglucosaminidase TIM barrel domain-containing protein</fullName>
    </recommendedName>
</protein>
<dbReference type="GO" id="GO:0033925">
    <property type="term" value="F:mannosyl-glycoprotein endo-beta-N-acetylglucosaminidase activity"/>
    <property type="evidence" value="ECO:0007669"/>
    <property type="project" value="UniProtKB-EC"/>
</dbReference>
<dbReference type="PANTHER" id="PTHR13246:SF1">
    <property type="entry name" value="CYTOSOLIC ENDO-BETA-N-ACETYLGLUCOSAMINIDASE"/>
    <property type="match status" value="1"/>
</dbReference>
<dbReference type="AlphaFoldDB" id="A0A1B6KAE9"/>
<reference evidence="2" key="1">
    <citation type="submission" date="2015-11" db="EMBL/GenBank/DDBJ databases">
        <title>De novo transcriptome assembly of four potential Pierce s Disease insect vectors from Arizona vineyards.</title>
        <authorList>
            <person name="Tassone E.E."/>
        </authorList>
    </citation>
    <scope>NUCLEOTIDE SEQUENCE</scope>
</reference>
<dbReference type="CDD" id="cd06547">
    <property type="entry name" value="GH85_ENGase"/>
    <property type="match status" value="1"/>
</dbReference>
<dbReference type="Gene3D" id="3.20.20.80">
    <property type="entry name" value="Glycosidases"/>
    <property type="match status" value="1"/>
</dbReference>
<accession>A0A1B6KAE9</accession>
<dbReference type="EMBL" id="GEBQ01031556">
    <property type="protein sequence ID" value="JAT08421.1"/>
    <property type="molecule type" value="Transcribed_RNA"/>
</dbReference>
<dbReference type="Pfam" id="PF03644">
    <property type="entry name" value="Glyco_hydro_85"/>
    <property type="match status" value="1"/>
</dbReference>
<name>A0A1B6KAE9_9HEMI</name>
<proteinExistence type="predicted"/>
<feature type="domain" description="Cytosolic endo-beta-N-acetylglucosaminidase TIM barrel" evidence="1">
    <location>
        <begin position="83"/>
        <end position="357"/>
    </location>
</feature>
<evidence type="ECO:0000313" key="2">
    <source>
        <dbReference type="EMBL" id="JAT08421.1"/>
    </source>
</evidence>